<evidence type="ECO:0000256" key="1">
    <source>
        <dbReference type="ARBA" id="ARBA00022450"/>
    </source>
</evidence>
<dbReference type="Gene3D" id="3.40.50.980">
    <property type="match status" value="2"/>
</dbReference>
<evidence type="ECO:0000256" key="2">
    <source>
        <dbReference type="ARBA" id="ARBA00022553"/>
    </source>
</evidence>
<dbReference type="Gene3D" id="2.30.38.10">
    <property type="entry name" value="Luciferase, Domain 3"/>
    <property type="match status" value="1"/>
</dbReference>
<sequence length="642" mass="67149">MSAGTRADRVAVAGLAAVPEWNRTEMDYPRHLCLHQLVKAQAAAGPDRVAVEGDDGALTCAELDRRAGAVAAGLRARGIGPESRVGIFLERSAGMVAALLGVLRAGGAYLPLDPAYPADRIAYILEDSGARAVLTERALAGSLPAFSGEVVLLDEIPSGDGGAASAPVGPDNLAYVIYTSGSTGRPKGVQVPHRAVVNFLHAMRERPGLAADDVLLAVTTLSFDIAGLELFLPLAVGAKVVVASRETAADARLLAERIASSGATAMQATPATWRMLLASGWGGRPGLRALCGGEALDGELARRLRPQVAELWNLYGPTETTIWSTAQRVDAADGPPPIGRPIGNTRVYVLDGSLDPVPPGVEGELCIAGDGVARGYLHRPELTAERFVPEPGGGGATMYRTGDLVRGGAEIRYLGRIDHQVKVRGFRIELGEIEAALARLPAVRQAVVAAREDGTGERALVAYLVAEPGGLPPVGELRAALAAELPEYMVPSAFVEMEALPLTPNGKTDRRALPAPGAAARVRTGAEYLAPRTSLEEVLCATWAEVLGVERVGVRDDVVDLGAHSVMATQVITRLELLRVRLSLRAVFDAPTVEELARTILSQEETPGRTEMIAGILKKVKGMSAAERSAALGARPVAGGAP</sequence>
<dbReference type="PROSITE" id="PS00012">
    <property type="entry name" value="PHOSPHOPANTETHEINE"/>
    <property type="match status" value="1"/>
</dbReference>
<dbReference type="SMART" id="SM00823">
    <property type="entry name" value="PKS_PP"/>
    <property type="match status" value="1"/>
</dbReference>
<proteinExistence type="predicted"/>
<protein>
    <submittedName>
        <fullName evidence="4">Long-chain-fatty-acid--CoA ligase</fullName>
        <ecNumber evidence="4">6.2.1.3</ecNumber>
    </submittedName>
</protein>
<dbReference type="AlphaFoldDB" id="S5TVA3"/>
<reference evidence="4" key="1">
    <citation type="journal article" date="2013" name="Proc. Natl. Acad. Sci. U.S.A.">
        <title>Mapping gene clusters within arrayed metagenomic libraries to expand the structural diversity of biomedically relevant natural products.</title>
        <authorList>
            <person name="Owen J.G."/>
            <person name="Reddy B.V."/>
            <person name="Ternei M.A."/>
            <person name="Charlop-Powers Z."/>
            <person name="Calle P.Y."/>
            <person name="Kim J.H."/>
            <person name="Brady S.F."/>
        </authorList>
    </citation>
    <scope>NUCLEOTIDE SEQUENCE</scope>
</reference>
<dbReference type="InterPro" id="IPR025110">
    <property type="entry name" value="AMP-bd_C"/>
</dbReference>
<dbReference type="GO" id="GO:0031177">
    <property type="term" value="F:phosphopantetheine binding"/>
    <property type="evidence" value="ECO:0007669"/>
    <property type="project" value="InterPro"/>
</dbReference>
<evidence type="ECO:0000313" key="4">
    <source>
        <dbReference type="EMBL" id="AGS49936.1"/>
    </source>
</evidence>
<dbReference type="InterPro" id="IPR020806">
    <property type="entry name" value="PKS_PP-bd"/>
</dbReference>
<accession>S5TVA3</accession>
<dbReference type="CDD" id="cd12116">
    <property type="entry name" value="A_NRPS_Ta1_like"/>
    <property type="match status" value="1"/>
</dbReference>
<dbReference type="InterPro" id="IPR020845">
    <property type="entry name" value="AMP-binding_CS"/>
</dbReference>
<dbReference type="InterPro" id="IPR029058">
    <property type="entry name" value="AB_hydrolase_fold"/>
</dbReference>
<dbReference type="FunFam" id="3.40.50.12780:FF:000012">
    <property type="entry name" value="Non-ribosomal peptide synthetase"/>
    <property type="match status" value="1"/>
</dbReference>
<dbReference type="PROSITE" id="PS00455">
    <property type="entry name" value="AMP_BINDING"/>
    <property type="match status" value="1"/>
</dbReference>
<dbReference type="Gene3D" id="3.40.50.1820">
    <property type="entry name" value="alpha/beta hydrolase"/>
    <property type="match status" value="1"/>
</dbReference>
<dbReference type="PROSITE" id="PS50075">
    <property type="entry name" value="CARRIER"/>
    <property type="match status" value="1"/>
</dbReference>
<name>S5TVA3_9BACT</name>
<dbReference type="InterPro" id="IPR010071">
    <property type="entry name" value="AA_adenyl_dom"/>
</dbReference>
<dbReference type="EC" id="6.2.1.3" evidence="4"/>
<dbReference type="PRINTS" id="PR00154">
    <property type="entry name" value="AMPBINDING"/>
</dbReference>
<feature type="domain" description="Carrier" evidence="3">
    <location>
        <begin position="530"/>
        <end position="604"/>
    </location>
</feature>
<dbReference type="Gene3D" id="3.30.300.30">
    <property type="match status" value="1"/>
</dbReference>
<dbReference type="EMBL" id="KF264564">
    <property type="protein sequence ID" value="AGS49936.1"/>
    <property type="molecule type" value="Genomic_DNA"/>
</dbReference>
<keyword evidence="2" id="KW-0597">Phosphoprotein</keyword>
<dbReference type="PANTHER" id="PTHR45527">
    <property type="entry name" value="NONRIBOSOMAL PEPTIDE SYNTHETASE"/>
    <property type="match status" value="1"/>
</dbReference>
<keyword evidence="1" id="KW-0596">Phosphopantetheine</keyword>
<dbReference type="InterPro" id="IPR000873">
    <property type="entry name" value="AMP-dep_synth/lig_dom"/>
</dbReference>
<keyword evidence="4" id="KW-0436">Ligase</keyword>
<dbReference type="GO" id="GO:0043041">
    <property type="term" value="P:amino acid activation for nonribosomal peptide biosynthetic process"/>
    <property type="evidence" value="ECO:0007669"/>
    <property type="project" value="TreeGrafter"/>
</dbReference>
<evidence type="ECO:0000259" key="3">
    <source>
        <dbReference type="PROSITE" id="PS50075"/>
    </source>
</evidence>
<dbReference type="GO" id="GO:0004467">
    <property type="term" value="F:long-chain fatty acid-CoA ligase activity"/>
    <property type="evidence" value="ECO:0007669"/>
    <property type="project" value="UniProtKB-EC"/>
</dbReference>
<dbReference type="FunFam" id="3.30.300.30:FF:000010">
    <property type="entry name" value="Enterobactin synthetase component F"/>
    <property type="match status" value="1"/>
</dbReference>
<dbReference type="FunFam" id="3.40.50.980:FF:000001">
    <property type="entry name" value="Non-ribosomal peptide synthetase"/>
    <property type="match status" value="1"/>
</dbReference>
<organism evidence="4">
    <name type="scientific">uncultured bacterium esnapd24</name>
    <dbReference type="NCBI Taxonomy" id="1366606"/>
    <lineage>
        <taxon>Bacteria</taxon>
        <taxon>environmental samples</taxon>
    </lineage>
</organism>
<dbReference type="GO" id="GO:0044550">
    <property type="term" value="P:secondary metabolite biosynthetic process"/>
    <property type="evidence" value="ECO:0007669"/>
    <property type="project" value="UniProtKB-ARBA"/>
</dbReference>
<dbReference type="InterPro" id="IPR020459">
    <property type="entry name" value="AMP-binding"/>
</dbReference>
<dbReference type="InterPro" id="IPR045851">
    <property type="entry name" value="AMP-bd_C_sf"/>
</dbReference>
<dbReference type="SUPFAM" id="SSF56801">
    <property type="entry name" value="Acetyl-CoA synthetase-like"/>
    <property type="match status" value="1"/>
</dbReference>
<dbReference type="Pfam" id="PF00550">
    <property type="entry name" value="PP-binding"/>
    <property type="match status" value="1"/>
</dbReference>
<dbReference type="InterPro" id="IPR009081">
    <property type="entry name" value="PP-bd_ACP"/>
</dbReference>
<dbReference type="InterPro" id="IPR036736">
    <property type="entry name" value="ACP-like_sf"/>
</dbReference>
<dbReference type="InterPro" id="IPR006162">
    <property type="entry name" value="Ppantetheine_attach_site"/>
</dbReference>
<dbReference type="Pfam" id="PF00501">
    <property type="entry name" value="AMP-binding"/>
    <property type="match status" value="1"/>
</dbReference>
<dbReference type="PANTHER" id="PTHR45527:SF1">
    <property type="entry name" value="FATTY ACID SYNTHASE"/>
    <property type="match status" value="1"/>
</dbReference>
<dbReference type="GO" id="GO:0005829">
    <property type="term" value="C:cytosol"/>
    <property type="evidence" value="ECO:0007669"/>
    <property type="project" value="TreeGrafter"/>
</dbReference>
<dbReference type="Pfam" id="PF13193">
    <property type="entry name" value="AMP-binding_C"/>
    <property type="match status" value="1"/>
</dbReference>
<dbReference type="SUPFAM" id="SSF47336">
    <property type="entry name" value="ACP-like"/>
    <property type="match status" value="1"/>
</dbReference>
<dbReference type="NCBIfam" id="TIGR01733">
    <property type="entry name" value="AA-adenyl-dom"/>
    <property type="match status" value="1"/>
</dbReference>